<dbReference type="Proteomes" id="UP001303946">
    <property type="component" value="Chromosome"/>
</dbReference>
<dbReference type="Pfam" id="PF00326">
    <property type="entry name" value="Peptidase_S9"/>
    <property type="match status" value="1"/>
</dbReference>
<dbReference type="SUPFAM" id="SSF53474">
    <property type="entry name" value="alpha/beta-Hydrolases"/>
    <property type="match status" value="1"/>
</dbReference>
<name>A0ABZ0CY50_9BURK</name>
<dbReference type="InterPro" id="IPR001375">
    <property type="entry name" value="Peptidase_S9_cat"/>
</dbReference>
<dbReference type="GO" id="GO:0016787">
    <property type="term" value="F:hydrolase activity"/>
    <property type="evidence" value="ECO:0007669"/>
    <property type="project" value="UniProtKB-KW"/>
</dbReference>
<dbReference type="InterPro" id="IPR029058">
    <property type="entry name" value="AB_hydrolase_fold"/>
</dbReference>
<sequence>MNTTTLLHGSMAAAAAEGLRWWKRVHRESVPAPALLGALQCREVDFPSRDGRARIAATLLHGGADACAAVVLVVGQVGSWGSDARVEGRSLHVRTLAQALRSRGITVLVTRLRGHGESERHDVLGAVDYLLAQGHEPGNIGVIGASLGACAALMAAAEEPAIAAVVADSPRRDLRGEARCPAEVLMPLARWVGRLLSGVDLGRRPWLGDLASLRNRAVMVVHGRGDRQVPATMGQAVAEACAAQLWLTASGSHAGTLHEALPLYITRVVDFFCQHLPVQPREPLLVPAQPLEATA</sequence>
<keyword evidence="2" id="KW-0378">Hydrolase</keyword>
<proteinExistence type="predicted"/>
<keyword evidence="3" id="KW-1185">Reference proteome</keyword>
<protein>
    <submittedName>
        <fullName evidence="2">Alpha/beta fold hydrolase</fullName>
    </submittedName>
</protein>
<evidence type="ECO:0000259" key="1">
    <source>
        <dbReference type="Pfam" id="PF00326"/>
    </source>
</evidence>
<evidence type="ECO:0000313" key="3">
    <source>
        <dbReference type="Proteomes" id="UP001303946"/>
    </source>
</evidence>
<dbReference type="RefSeq" id="WP_316702797.1">
    <property type="nucleotide sequence ID" value="NZ_CP136336.1"/>
</dbReference>
<dbReference type="Gene3D" id="3.40.50.1820">
    <property type="entry name" value="alpha/beta hydrolase"/>
    <property type="match status" value="1"/>
</dbReference>
<feature type="domain" description="Peptidase S9 prolyl oligopeptidase catalytic" evidence="1">
    <location>
        <begin position="115"/>
        <end position="242"/>
    </location>
</feature>
<evidence type="ECO:0000313" key="2">
    <source>
        <dbReference type="EMBL" id="WOB09922.1"/>
    </source>
</evidence>
<gene>
    <name evidence="2" type="ORF">RXV79_07600</name>
</gene>
<dbReference type="EMBL" id="CP136336">
    <property type="protein sequence ID" value="WOB09922.1"/>
    <property type="molecule type" value="Genomic_DNA"/>
</dbReference>
<reference evidence="2 3" key="1">
    <citation type="submission" date="2023-10" db="EMBL/GenBank/DDBJ databases">
        <title>Bacteria for the degradation of biodegradable plastic PBAT(Polybutylene adipate terephthalate).</title>
        <authorList>
            <person name="Weon H.-Y."/>
            <person name="Yeon J."/>
        </authorList>
    </citation>
    <scope>NUCLEOTIDE SEQUENCE [LARGE SCALE GENOMIC DNA]</scope>
    <source>
        <strain evidence="2 3">SBD 7-3</strain>
    </source>
</reference>
<organism evidence="2 3">
    <name type="scientific">Piscinibacter gummiphilus</name>
    <dbReference type="NCBI Taxonomy" id="946333"/>
    <lineage>
        <taxon>Bacteria</taxon>
        <taxon>Pseudomonadati</taxon>
        <taxon>Pseudomonadota</taxon>
        <taxon>Betaproteobacteria</taxon>
        <taxon>Burkholderiales</taxon>
        <taxon>Sphaerotilaceae</taxon>
        <taxon>Piscinibacter</taxon>
    </lineage>
</organism>
<accession>A0ABZ0CY50</accession>